<name>A0ABX7Q3D3_9BACT</name>
<reference evidence="1 2" key="1">
    <citation type="submission" date="2021-03" db="EMBL/GenBank/DDBJ databases">
        <title>Geobacter metallireducens gen. nov. sp. nov., a microorganism capable of coupling the complete oxidation of organic compounds to the reduction of iron and other metals.</title>
        <authorList>
            <person name="Li Y."/>
        </authorList>
    </citation>
    <scope>NUCLEOTIDE SEQUENCE [LARGE SCALE GENOMIC DNA]</scope>
    <source>
        <strain evidence="1 2">Jerry-YX</strain>
    </source>
</reference>
<evidence type="ECO:0008006" key="3">
    <source>
        <dbReference type="Google" id="ProtNLM"/>
    </source>
</evidence>
<gene>
    <name evidence="1" type="ORF">JZM60_14995</name>
</gene>
<dbReference type="PROSITE" id="PS51257">
    <property type="entry name" value="PROKAR_LIPOPROTEIN"/>
    <property type="match status" value="1"/>
</dbReference>
<organism evidence="1 2">
    <name type="scientific">Geobacter benzoatilyticus</name>
    <dbReference type="NCBI Taxonomy" id="2815309"/>
    <lineage>
        <taxon>Bacteria</taxon>
        <taxon>Pseudomonadati</taxon>
        <taxon>Thermodesulfobacteriota</taxon>
        <taxon>Desulfuromonadia</taxon>
        <taxon>Geobacterales</taxon>
        <taxon>Geobacteraceae</taxon>
        <taxon>Geobacter</taxon>
    </lineage>
</organism>
<dbReference type="Proteomes" id="UP000663651">
    <property type="component" value="Chromosome"/>
</dbReference>
<evidence type="ECO:0000313" key="1">
    <source>
        <dbReference type="EMBL" id="QSV45406.1"/>
    </source>
</evidence>
<accession>A0ABX7Q3D3</accession>
<keyword evidence="2" id="KW-1185">Reference proteome</keyword>
<sequence>MDAIKCLFVMIALLSLTGCGSLKNARYDGIVAHPGKYLVTSAGYIYRGDSGITNADLPPEYSCSAEVMLTYVGAEYFRVNGNQAEEFWGNDEYKSFREKFASVGKDELKQSIREGKVLFPEMKGVLVPKGAKALIVFTGRTFAPVQISRAPRFECGRPIQVKQGFGLSLPMLGASLAFGQAFNIFPKAAANTGAGIYIIDTDGVVVYFDSFFAKEWITNLDKESALSTIEALAPSELKK</sequence>
<dbReference type="RefSeq" id="WP_207163203.1">
    <property type="nucleotide sequence ID" value="NZ_CP071382.1"/>
</dbReference>
<evidence type="ECO:0000313" key="2">
    <source>
        <dbReference type="Proteomes" id="UP000663651"/>
    </source>
</evidence>
<dbReference type="EMBL" id="CP071382">
    <property type="protein sequence ID" value="QSV45406.1"/>
    <property type="molecule type" value="Genomic_DNA"/>
</dbReference>
<protein>
    <recommendedName>
        <fullName evidence="3">Lipoprotein</fullName>
    </recommendedName>
</protein>
<proteinExistence type="predicted"/>